<comment type="caution">
    <text evidence="2">The sequence shown here is derived from an EMBL/GenBank/DDBJ whole genome shotgun (WGS) entry which is preliminary data.</text>
</comment>
<feature type="chain" id="PRO_5038634516" description="Lipoprotein" evidence="1">
    <location>
        <begin position="23"/>
        <end position="380"/>
    </location>
</feature>
<reference evidence="2 3" key="1">
    <citation type="journal article" date="2013" name="PLoS ONE">
        <title>Lactobacillus paracasei comparative genomics: towards species pan-genome definition and exploitation of diversity.</title>
        <authorList>
            <person name="Smokvina T."/>
            <person name="Wels M."/>
            <person name="Polka J."/>
            <person name="Chervaux C."/>
            <person name="Brisse S."/>
            <person name="Boekhorst J."/>
            <person name="van Hylckama Vlieg J.E."/>
            <person name="Siezen R.J."/>
        </authorList>
    </citation>
    <scope>NUCLEOTIDE SEQUENCE [LARGE SCALE GENOMIC DNA]</scope>
    <source>
        <strain evidence="2 3">Lpp123</strain>
    </source>
</reference>
<organism evidence="2 3">
    <name type="scientific">Lacticaseibacillus paracasei subsp. paracasei Lpp123</name>
    <dbReference type="NCBI Taxonomy" id="1256201"/>
    <lineage>
        <taxon>Bacteria</taxon>
        <taxon>Bacillati</taxon>
        <taxon>Bacillota</taxon>
        <taxon>Bacilli</taxon>
        <taxon>Lactobacillales</taxon>
        <taxon>Lactobacillaceae</taxon>
        <taxon>Lacticaseibacillus</taxon>
    </lineage>
</organism>
<name>A0A829GIB3_LACPA</name>
<feature type="signal peptide" evidence="1">
    <location>
        <begin position="1"/>
        <end position="22"/>
    </location>
</feature>
<evidence type="ECO:0000256" key="1">
    <source>
        <dbReference type="SAM" id="SignalP"/>
    </source>
</evidence>
<dbReference type="Proteomes" id="UP000014316">
    <property type="component" value="Unassembled WGS sequence"/>
</dbReference>
<accession>A0A829GIB3</accession>
<dbReference type="PROSITE" id="PS51257">
    <property type="entry name" value="PROKAR_LIPOPROTEIN"/>
    <property type="match status" value="1"/>
</dbReference>
<protein>
    <recommendedName>
        <fullName evidence="4">Lipoprotein</fullName>
    </recommendedName>
</protein>
<evidence type="ECO:0008006" key="4">
    <source>
        <dbReference type="Google" id="ProtNLM"/>
    </source>
</evidence>
<evidence type="ECO:0000313" key="2">
    <source>
        <dbReference type="EMBL" id="EPC56485.1"/>
    </source>
</evidence>
<sequence>MMMNKKLSVAVLALGCLSLLTACQPGNVVSKVKQHTVTVLNQKDQVWRETEAVSATVTSQGSLKNEQVKPDNKLSPAITNAGKFYSVATFKQSDYATIKKAIQKNEAQPKTLRFVTVKQVNATLKAMGATKQIKALTDLVYTQQADGHTFPSNDGYLIEGDHLYEVIMAYTTGGNASTVNRGNVYSRKIKYGTTKQLTFNDVAGTWQSTAGDQATVRDDQLVTIQNKSYVRGKVENLSHLQGEKLYRNTAYSLRQTQLVKQDAKLTQQSLVAGDLYDNMYLFLSKTKMARVNTNGVTIFTKKAAQSQIPDQVFEVFRLLDQRHTDEVAAYLLPHGTDTYSVALTRSINYATVNYEGGATGAESVSIQDGKISVGPDLNHN</sequence>
<keyword evidence="1" id="KW-0732">Signal</keyword>
<evidence type="ECO:0000313" key="3">
    <source>
        <dbReference type="Proteomes" id="UP000014316"/>
    </source>
</evidence>
<proteinExistence type="predicted"/>
<dbReference type="AlphaFoldDB" id="A0A829GIB3"/>
<dbReference type="EMBL" id="ANJW01000287">
    <property type="protein sequence ID" value="EPC56485.1"/>
    <property type="molecule type" value="Genomic_DNA"/>
</dbReference>
<gene>
    <name evidence="2" type="ORF">Lpp123_05043</name>
</gene>